<evidence type="ECO:0000256" key="1">
    <source>
        <dbReference type="ARBA" id="ARBA00022553"/>
    </source>
</evidence>
<dbReference type="GO" id="GO:0032993">
    <property type="term" value="C:protein-DNA complex"/>
    <property type="evidence" value="ECO:0007669"/>
    <property type="project" value="TreeGrafter"/>
</dbReference>
<keyword evidence="2" id="KW-0862">Zinc</keyword>
<proteinExistence type="predicted"/>
<comment type="caution">
    <text evidence="9">The sequence shown here is derived from an EMBL/GenBank/DDBJ whole genome shotgun (WGS) entry which is preliminary data.</text>
</comment>
<dbReference type="SUPFAM" id="SSF102588">
    <property type="entry name" value="LmbE-like"/>
    <property type="match status" value="1"/>
</dbReference>
<evidence type="ECO:0000256" key="2">
    <source>
        <dbReference type="ARBA" id="ARBA00022833"/>
    </source>
</evidence>
<keyword evidence="1 7" id="KW-0597">Phosphoprotein</keyword>
<keyword evidence="4" id="KW-0805">Transcription regulation</keyword>
<dbReference type="Proteomes" id="UP000224130">
    <property type="component" value="Unassembled WGS sequence"/>
</dbReference>
<dbReference type="InterPro" id="IPR039420">
    <property type="entry name" value="WalR-like"/>
</dbReference>
<dbReference type="SMART" id="SM00448">
    <property type="entry name" value="REC"/>
    <property type="match status" value="1"/>
</dbReference>
<dbReference type="GO" id="GO:0005829">
    <property type="term" value="C:cytosol"/>
    <property type="evidence" value="ECO:0007669"/>
    <property type="project" value="TreeGrafter"/>
</dbReference>
<sequence>MPEIPLRVLVVEDDPDTALLVRTILERRGGMDVVVAGDTTAALAALDADPPDLLLTDIELPGGSGLDLAREVRTRGLGLPVIVMTAHASVDYAVGALREDVDEFLVKPVDSATLVDRVRALVADARRRGTPALKVLAVGAHPDDVEIGAGGTLAAHRAAGDLVTVLTLSGGGVGGAADDRRREAQAASDVIGARLVLRDFEDTRMEPLAAVIVAVEEVVKDVRPDVVYTHSANDRHQDHHTVHRAVDVAARGVATVACFQSPSSTIDFRPSRFVPVDDHLGTKLAMLAAFASQAHRGYMDPDDVRATARYWARFGGVSTYAEPFEVVRASTAPVEGARGQVGDGTGGGA</sequence>
<dbReference type="PANTHER" id="PTHR48111">
    <property type="entry name" value="REGULATOR OF RPOS"/>
    <property type="match status" value="1"/>
</dbReference>
<dbReference type="InterPro" id="IPR001789">
    <property type="entry name" value="Sig_transdc_resp-reg_receiver"/>
</dbReference>
<gene>
    <name evidence="9" type="ORF">ATJ88_1625</name>
</gene>
<organism evidence="9 10">
    <name type="scientific">Isoptericola jiangsuensis</name>
    <dbReference type="NCBI Taxonomy" id="548579"/>
    <lineage>
        <taxon>Bacteria</taxon>
        <taxon>Bacillati</taxon>
        <taxon>Actinomycetota</taxon>
        <taxon>Actinomycetes</taxon>
        <taxon>Micrococcales</taxon>
        <taxon>Promicromonosporaceae</taxon>
        <taxon>Isoptericola</taxon>
    </lineage>
</organism>
<dbReference type="RefSeq" id="WP_098463384.1">
    <property type="nucleotide sequence ID" value="NZ_PDJJ01000001.1"/>
</dbReference>
<dbReference type="PANTHER" id="PTHR48111:SF1">
    <property type="entry name" value="TWO-COMPONENT RESPONSE REGULATOR ORR33"/>
    <property type="match status" value="1"/>
</dbReference>
<feature type="domain" description="Response regulatory" evidence="8">
    <location>
        <begin position="7"/>
        <end position="122"/>
    </location>
</feature>
<keyword evidence="6" id="KW-0804">Transcription</keyword>
<evidence type="ECO:0000313" key="10">
    <source>
        <dbReference type="Proteomes" id="UP000224130"/>
    </source>
</evidence>
<evidence type="ECO:0000259" key="8">
    <source>
        <dbReference type="PROSITE" id="PS50110"/>
    </source>
</evidence>
<dbReference type="PROSITE" id="PS50110">
    <property type="entry name" value="RESPONSE_REGULATORY"/>
    <property type="match status" value="1"/>
</dbReference>
<protein>
    <submittedName>
        <fullName evidence="9">LmbE family N-acetylglucosaminyl deacetylase</fullName>
    </submittedName>
</protein>
<dbReference type="InterPro" id="IPR024078">
    <property type="entry name" value="LmbE-like_dom_sf"/>
</dbReference>
<keyword evidence="3" id="KW-0902">Two-component regulatory system</keyword>
<evidence type="ECO:0000313" key="9">
    <source>
        <dbReference type="EMBL" id="PFG42948.1"/>
    </source>
</evidence>
<dbReference type="EMBL" id="PDJJ01000001">
    <property type="protein sequence ID" value="PFG42948.1"/>
    <property type="molecule type" value="Genomic_DNA"/>
</dbReference>
<evidence type="ECO:0000256" key="3">
    <source>
        <dbReference type="ARBA" id="ARBA00023012"/>
    </source>
</evidence>
<dbReference type="CDD" id="cd00156">
    <property type="entry name" value="REC"/>
    <property type="match status" value="1"/>
</dbReference>
<dbReference type="Gene3D" id="3.40.50.10320">
    <property type="entry name" value="LmbE-like"/>
    <property type="match status" value="1"/>
</dbReference>
<dbReference type="GO" id="GO:0016137">
    <property type="term" value="P:glycoside metabolic process"/>
    <property type="evidence" value="ECO:0007669"/>
    <property type="project" value="UniProtKB-ARBA"/>
</dbReference>
<dbReference type="Gene3D" id="3.40.50.2300">
    <property type="match status" value="1"/>
</dbReference>
<dbReference type="AlphaFoldDB" id="A0A2A9EVM8"/>
<evidence type="ECO:0000256" key="7">
    <source>
        <dbReference type="PROSITE-ProRule" id="PRU00169"/>
    </source>
</evidence>
<dbReference type="GO" id="GO:0000976">
    <property type="term" value="F:transcription cis-regulatory region binding"/>
    <property type="evidence" value="ECO:0007669"/>
    <property type="project" value="TreeGrafter"/>
</dbReference>
<evidence type="ECO:0000256" key="6">
    <source>
        <dbReference type="ARBA" id="ARBA00023163"/>
    </source>
</evidence>
<feature type="modified residue" description="4-aspartylphosphate" evidence="7">
    <location>
        <position position="57"/>
    </location>
</feature>
<accession>A0A2A9EVM8</accession>
<dbReference type="SUPFAM" id="SSF52172">
    <property type="entry name" value="CheY-like"/>
    <property type="match status" value="1"/>
</dbReference>
<dbReference type="Pfam" id="PF02585">
    <property type="entry name" value="PIG-L"/>
    <property type="match status" value="1"/>
</dbReference>
<dbReference type="GO" id="GO:0006355">
    <property type="term" value="P:regulation of DNA-templated transcription"/>
    <property type="evidence" value="ECO:0007669"/>
    <property type="project" value="TreeGrafter"/>
</dbReference>
<dbReference type="InterPro" id="IPR003737">
    <property type="entry name" value="GlcNAc_PI_deacetylase-related"/>
</dbReference>
<dbReference type="Pfam" id="PF00072">
    <property type="entry name" value="Response_reg"/>
    <property type="match status" value="1"/>
</dbReference>
<keyword evidence="5" id="KW-0238">DNA-binding</keyword>
<reference evidence="9 10" key="1">
    <citation type="submission" date="2017-10" db="EMBL/GenBank/DDBJ databases">
        <title>Sequencing the genomes of 1000 actinobacteria strains.</title>
        <authorList>
            <person name="Klenk H.-P."/>
        </authorList>
    </citation>
    <scope>NUCLEOTIDE SEQUENCE [LARGE SCALE GENOMIC DNA]</scope>
    <source>
        <strain evidence="9 10">DSM 21863</strain>
    </source>
</reference>
<evidence type="ECO:0000256" key="4">
    <source>
        <dbReference type="ARBA" id="ARBA00023015"/>
    </source>
</evidence>
<dbReference type="OrthoDB" id="3514174at2"/>
<evidence type="ECO:0000256" key="5">
    <source>
        <dbReference type="ARBA" id="ARBA00023125"/>
    </source>
</evidence>
<keyword evidence="10" id="KW-1185">Reference proteome</keyword>
<dbReference type="GO" id="GO:0000156">
    <property type="term" value="F:phosphorelay response regulator activity"/>
    <property type="evidence" value="ECO:0007669"/>
    <property type="project" value="TreeGrafter"/>
</dbReference>
<dbReference type="InterPro" id="IPR011006">
    <property type="entry name" value="CheY-like_superfamily"/>
</dbReference>
<name>A0A2A9EVM8_9MICO</name>